<evidence type="ECO:0000256" key="1">
    <source>
        <dbReference type="ARBA" id="ARBA00004651"/>
    </source>
</evidence>
<protein>
    <recommendedName>
        <fullName evidence="12">DUF2029 domain-containing protein</fullName>
    </recommendedName>
</protein>
<accession>A0A239JX62</accession>
<keyword evidence="5 9" id="KW-1133">Transmembrane helix</keyword>
<proteinExistence type="inferred from homology"/>
<sequence>MPPVLSKRLLSMVSAADPCQRPAPGAYQRSFVRFVTIFHLRMSLFALVEETEVAEAPTETSPSDWHTVEVRSGGGTPSPAAARTALLRPATWPQTWLALAVYWLASRVVMLALLRSGQGDIAREVHFLYRHWSEGLTQGTFPVGDVTWQYPPGAALVMLAPALLPGLSYFEGFVLLSLASDAVVLLLLLRAGTGRPGRSTAGAWLWALALPLLMHLPYARYDLMVTVIAVGALLALPARPRLGGALAGIAALIKLWPVLTVLGTPRGRTTRQTWTALALSAGGLLLVLCTAFRGAFGFLSAQHHRGVEIESLGGTFLHVAEMFGWPGRVVAHYGSLEFTGPHVAEITTASLLLTGIALLWLLIWRMKAARWTPATPYDAALAAVLLFTVTSRVISPQYLVWLIGLGAVCLTMRQTTQRPVAALVLLATAVTTVDYPLFFTDVTAATWQGAAIVAVRNALLVAAALVSCVRLWRTSVPRRK</sequence>
<name>A0A239JX62_9ACTN</name>
<evidence type="ECO:0000256" key="9">
    <source>
        <dbReference type="SAM" id="Phobius"/>
    </source>
</evidence>
<evidence type="ECO:0000256" key="8">
    <source>
        <dbReference type="SAM" id="MobiDB-lite"/>
    </source>
</evidence>
<comment type="subcellular location">
    <subcellularLocation>
        <location evidence="1">Cell membrane</location>
        <topology evidence="1">Multi-pass membrane protein</topology>
    </subcellularLocation>
</comment>
<keyword evidence="6 9" id="KW-0472">Membrane</keyword>
<evidence type="ECO:0000256" key="2">
    <source>
        <dbReference type="ARBA" id="ARBA00022475"/>
    </source>
</evidence>
<evidence type="ECO:0000313" key="11">
    <source>
        <dbReference type="Proteomes" id="UP000198280"/>
    </source>
</evidence>
<feature type="transmembrane region" description="Helical" evidence="9">
    <location>
        <begin position="450"/>
        <end position="472"/>
    </location>
</feature>
<dbReference type="Proteomes" id="UP000198280">
    <property type="component" value="Unassembled WGS sequence"/>
</dbReference>
<reference evidence="10 11" key="1">
    <citation type="submission" date="2017-06" db="EMBL/GenBank/DDBJ databases">
        <authorList>
            <person name="Kim H.J."/>
            <person name="Triplett B.A."/>
        </authorList>
    </citation>
    <scope>NUCLEOTIDE SEQUENCE [LARGE SCALE GENOMIC DNA]</scope>
    <source>
        <strain evidence="10 11">CGMCC 4.1858</strain>
    </source>
</reference>
<evidence type="ECO:0000256" key="6">
    <source>
        <dbReference type="ARBA" id="ARBA00023136"/>
    </source>
</evidence>
<dbReference type="AlphaFoldDB" id="A0A239JX62"/>
<evidence type="ECO:0000313" key="10">
    <source>
        <dbReference type="EMBL" id="SNT10405.1"/>
    </source>
</evidence>
<evidence type="ECO:0000256" key="4">
    <source>
        <dbReference type="ARBA" id="ARBA00022692"/>
    </source>
</evidence>
<evidence type="ECO:0000256" key="7">
    <source>
        <dbReference type="ARBA" id="ARBA00024033"/>
    </source>
</evidence>
<feature type="transmembrane region" description="Helical" evidence="9">
    <location>
        <begin position="167"/>
        <end position="189"/>
    </location>
</feature>
<dbReference type="EMBL" id="FZOF01000014">
    <property type="protein sequence ID" value="SNT10405.1"/>
    <property type="molecule type" value="Genomic_DNA"/>
</dbReference>
<dbReference type="GO" id="GO:0005886">
    <property type="term" value="C:plasma membrane"/>
    <property type="evidence" value="ECO:0007669"/>
    <property type="project" value="UniProtKB-SubCell"/>
</dbReference>
<keyword evidence="11" id="KW-1185">Reference proteome</keyword>
<feature type="transmembrane region" description="Helical" evidence="9">
    <location>
        <begin position="274"/>
        <end position="296"/>
    </location>
</feature>
<keyword evidence="3" id="KW-0808">Transferase</keyword>
<keyword evidence="4 9" id="KW-0812">Transmembrane</keyword>
<dbReference type="GO" id="GO:0016758">
    <property type="term" value="F:hexosyltransferase activity"/>
    <property type="evidence" value="ECO:0007669"/>
    <property type="project" value="InterPro"/>
</dbReference>
<comment type="similarity">
    <text evidence="7">Belongs to the glycosyltransferase 87 family.</text>
</comment>
<keyword evidence="2" id="KW-1003">Cell membrane</keyword>
<evidence type="ECO:0000256" key="3">
    <source>
        <dbReference type="ARBA" id="ARBA00022679"/>
    </source>
</evidence>
<feature type="transmembrane region" description="Helical" evidence="9">
    <location>
        <begin position="420"/>
        <end position="438"/>
    </location>
</feature>
<feature type="transmembrane region" description="Helical" evidence="9">
    <location>
        <begin position="346"/>
        <end position="364"/>
    </location>
</feature>
<dbReference type="Pfam" id="PF09594">
    <property type="entry name" value="GT87"/>
    <property type="match status" value="1"/>
</dbReference>
<gene>
    <name evidence="10" type="ORF">SAMN05216252_11478</name>
</gene>
<evidence type="ECO:0008006" key="12">
    <source>
        <dbReference type="Google" id="ProtNLM"/>
    </source>
</evidence>
<feature type="transmembrane region" description="Helical" evidence="9">
    <location>
        <begin position="241"/>
        <end position="262"/>
    </location>
</feature>
<organism evidence="10 11">
    <name type="scientific">Actinacidiphila glaucinigra</name>
    <dbReference type="NCBI Taxonomy" id="235986"/>
    <lineage>
        <taxon>Bacteria</taxon>
        <taxon>Bacillati</taxon>
        <taxon>Actinomycetota</taxon>
        <taxon>Actinomycetes</taxon>
        <taxon>Kitasatosporales</taxon>
        <taxon>Streptomycetaceae</taxon>
        <taxon>Actinacidiphila</taxon>
    </lineage>
</organism>
<evidence type="ECO:0000256" key="5">
    <source>
        <dbReference type="ARBA" id="ARBA00022989"/>
    </source>
</evidence>
<feature type="transmembrane region" description="Helical" evidence="9">
    <location>
        <begin position="201"/>
        <end position="221"/>
    </location>
</feature>
<dbReference type="InterPro" id="IPR018584">
    <property type="entry name" value="GT87"/>
</dbReference>
<feature type="region of interest" description="Disordered" evidence="8">
    <location>
        <begin position="57"/>
        <end position="77"/>
    </location>
</feature>